<dbReference type="PANTHER" id="PTHR43019:SF23">
    <property type="entry name" value="PROTEASE DO-LIKE 5, CHLOROPLASTIC"/>
    <property type="match status" value="1"/>
</dbReference>
<dbReference type="GO" id="GO:0004252">
    <property type="term" value="F:serine-type endopeptidase activity"/>
    <property type="evidence" value="ECO:0007669"/>
    <property type="project" value="InterPro"/>
</dbReference>
<dbReference type="InterPro" id="IPR009003">
    <property type="entry name" value="Peptidase_S1_PA"/>
</dbReference>
<dbReference type="Gene3D" id="2.40.10.10">
    <property type="entry name" value="Trypsin-like serine proteases"/>
    <property type="match status" value="2"/>
</dbReference>
<name>W6MCT0_9GAMM</name>
<organism evidence="3 4">
    <name type="scientific">Candidatus Competibacter denitrificans Run_A_D11</name>
    <dbReference type="NCBI Taxonomy" id="1400863"/>
    <lineage>
        <taxon>Bacteria</taxon>
        <taxon>Pseudomonadati</taxon>
        <taxon>Pseudomonadota</taxon>
        <taxon>Gammaproteobacteria</taxon>
        <taxon>Candidatus Competibacteraceae</taxon>
        <taxon>Candidatus Competibacter</taxon>
    </lineage>
</organism>
<reference evidence="3" key="2">
    <citation type="submission" date="2014-03" db="EMBL/GenBank/DDBJ databases">
        <title>Candidatus Competibacter-lineage genomes retrieved from metagenomes reveal functional metabolic diversity.</title>
        <authorList>
            <person name="McIlroy S.J."/>
            <person name="Albertsen M."/>
            <person name="Andresen E.K."/>
            <person name="Saunders A.M."/>
            <person name="Kristiansen R."/>
            <person name="Stokholm-Bjerregaard M."/>
            <person name="Nielsen K.L."/>
            <person name="Nielsen P.H."/>
        </authorList>
    </citation>
    <scope>NUCLEOTIDE SEQUENCE</scope>
    <source>
        <strain evidence="3">Run_A_D11</strain>
    </source>
</reference>
<dbReference type="STRING" id="1400863.BN873_260054"/>
<dbReference type="Pfam" id="PF13365">
    <property type="entry name" value="Trypsin_2"/>
    <property type="match status" value="1"/>
</dbReference>
<dbReference type="Gene3D" id="2.60.60.30">
    <property type="entry name" value="sav2460 like domains"/>
    <property type="match status" value="1"/>
</dbReference>
<dbReference type="Pfam" id="PF02342">
    <property type="entry name" value="TerD"/>
    <property type="match status" value="1"/>
</dbReference>
<dbReference type="InterPro" id="IPR043504">
    <property type="entry name" value="Peptidase_S1_PA_chymotrypsin"/>
</dbReference>
<gene>
    <name evidence="3" type="ORF">BN873_260054</name>
</gene>
<proteinExistence type="predicted"/>
<dbReference type="PANTHER" id="PTHR43019">
    <property type="entry name" value="SERINE ENDOPROTEASE DEGS"/>
    <property type="match status" value="1"/>
</dbReference>
<dbReference type="InterPro" id="IPR001940">
    <property type="entry name" value="Peptidase_S1C"/>
</dbReference>
<dbReference type="GO" id="GO:0006508">
    <property type="term" value="P:proteolysis"/>
    <property type="evidence" value="ECO:0007669"/>
    <property type="project" value="InterPro"/>
</dbReference>
<keyword evidence="4" id="KW-1185">Reference proteome</keyword>
<comment type="caution">
    <text evidence="3">The sequence shown here is derived from an EMBL/GenBank/DDBJ whole genome shotgun (WGS) entry which is preliminary data.</text>
</comment>
<feature type="domain" description="TerD" evidence="2">
    <location>
        <begin position="3"/>
        <end position="169"/>
    </location>
</feature>
<feature type="region of interest" description="Disordered" evidence="1">
    <location>
        <begin position="176"/>
        <end position="198"/>
    </location>
</feature>
<dbReference type="AlphaFoldDB" id="W6MCT0"/>
<protein>
    <recommendedName>
        <fullName evidence="2">TerD domain-containing protein</fullName>
    </recommendedName>
</protein>
<dbReference type="CDD" id="cd06974">
    <property type="entry name" value="TerD_like"/>
    <property type="match status" value="1"/>
</dbReference>
<reference evidence="3" key="1">
    <citation type="submission" date="2013-07" db="EMBL/GenBank/DDBJ databases">
        <authorList>
            <person name="McIlroy S."/>
        </authorList>
    </citation>
    <scope>NUCLEOTIDE SEQUENCE [LARGE SCALE GENOMIC DNA]</scope>
    <source>
        <strain evidence="3">Run_A_D11</strain>
    </source>
</reference>
<dbReference type="InterPro" id="IPR003325">
    <property type="entry name" value="TerD"/>
</dbReference>
<sequence length="403" mass="42410">MRELQAGQNHPIEPDRVTVGVSGEPEEAFTAHLQAGLLLLDQHGQVGGSGDVVCAEQPRSSDGSAVFAKSPSEFELNLSAVPATVVKMALVLAVKPELPPGVTLGIFAAIRAWLADAAGQPLSLFPLPLPCRGERALILAEFYRHREQWKFRAVGQGFAAGLPALAAHFGMRLTDLPSPPPAASPSDGRRQTGPGDTFTGTGFCIHPDGYILTNHHVIEDARQILARSPRHRCALELVFADPTNDLALLRADTPPPGVAKFRDGPPARLGETVVVVGYPLGGLLGSGPQVTTGNVSSLIGPGDDTRSLQFTAPIQAGNSGSPLLDSDGTVVGVVSAKLNAIRIHEITGDVPQNINFAIKAMLARGFLEAAGIDYHHRAPTTLRTTTDIAAEACDFVLKIECQG</sequence>
<dbReference type="EMBL" id="CBTJ020000032">
    <property type="protein sequence ID" value="CDI02198.1"/>
    <property type="molecule type" value="Genomic_DNA"/>
</dbReference>
<accession>W6MCT0</accession>
<evidence type="ECO:0000256" key="1">
    <source>
        <dbReference type="SAM" id="MobiDB-lite"/>
    </source>
</evidence>
<dbReference type="OrthoDB" id="1522627at2"/>
<dbReference type="Proteomes" id="UP000035760">
    <property type="component" value="Unassembled WGS sequence"/>
</dbReference>
<dbReference type="PRINTS" id="PR00834">
    <property type="entry name" value="PROTEASES2C"/>
</dbReference>
<evidence type="ECO:0000313" key="3">
    <source>
        <dbReference type="EMBL" id="CDI02198.1"/>
    </source>
</evidence>
<dbReference type="SUPFAM" id="SSF50494">
    <property type="entry name" value="Trypsin-like serine proteases"/>
    <property type="match status" value="1"/>
</dbReference>
<evidence type="ECO:0000259" key="2">
    <source>
        <dbReference type="Pfam" id="PF02342"/>
    </source>
</evidence>
<dbReference type="RefSeq" id="WP_048672101.1">
    <property type="nucleotide sequence ID" value="NZ_CBTJ020000032.1"/>
</dbReference>
<evidence type="ECO:0000313" key="4">
    <source>
        <dbReference type="Proteomes" id="UP000035760"/>
    </source>
</evidence>